<gene>
    <name evidence="1" type="ORF">A4R26_05020</name>
</gene>
<keyword evidence="2" id="KW-1185">Reference proteome</keyword>
<evidence type="ECO:0000313" key="1">
    <source>
        <dbReference type="EMBL" id="OQP56525.1"/>
    </source>
</evidence>
<dbReference type="OrthoDB" id="633864at2"/>
<organism evidence="1 2">
    <name type="scientific">Niastella populi</name>
    <dbReference type="NCBI Taxonomy" id="550983"/>
    <lineage>
        <taxon>Bacteria</taxon>
        <taxon>Pseudomonadati</taxon>
        <taxon>Bacteroidota</taxon>
        <taxon>Chitinophagia</taxon>
        <taxon>Chitinophagales</taxon>
        <taxon>Chitinophagaceae</taxon>
        <taxon>Niastella</taxon>
    </lineage>
</organism>
<dbReference type="AlphaFoldDB" id="A0A1V9FDT4"/>
<sequence length="308" mass="34748">MNHKYIVVGIDGTGSREWMYQDGSNSSTFKFIRDVHYGAMDIDRRWFHGPSNTVTGSDNIPILQEALAFIYQRINMLFPATRTRSVKPLELFDVNSCMQNQERSKSYQMERRGFHSPARVPVLVTENMLLNQPLTTDDVRVVLIGHSRGGLAVTALARMLSPLVRVYFMGLYDSVDRQNCLDGMKVENVKFVAHARRHPEVRSRTYFSNTSLKYIGVDHAEERFFYTSHGGIGGSFITDKKEMSFFGDSSCLATITAPTEDGGTMEMINNPKLVKKLGKKMDQICTDGSSDADEFIRAQARKYGIPVA</sequence>
<comment type="caution">
    <text evidence="1">The sequence shown here is derived from an EMBL/GenBank/DDBJ whole genome shotgun (WGS) entry which is preliminary data.</text>
</comment>
<dbReference type="EMBL" id="LWBP01000199">
    <property type="protein sequence ID" value="OQP56525.1"/>
    <property type="molecule type" value="Genomic_DNA"/>
</dbReference>
<dbReference type="RefSeq" id="WP_081168712.1">
    <property type="nucleotide sequence ID" value="NZ_LWBP01000199.1"/>
</dbReference>
<proteinExistence type="predicted"/>
<protein>
    <submittedName>
        <fullName evidence="1">Uncharacterized protein</fullName>
    </submittedName>
</protein>
<dbReference type="Proteomes" id="UP000192276">
    <property type="component" value="Unassembled WGS sequence"/>
</dbReference>
<evidence type="ECO:0000313" key="2">
    <source>
        <dbReference type="Proteomes" id="UP000192276"/>
    </source>
</evidence>
<name>A0A1V9FDT4_9BACT</name>
<accession>A0A1V9FDT4</accession>
<reference evidence="2" key="1">
    <citation type="submission" date="2016-04" db="EMBL/GenBank/DDBJ databases">
        <authorList>
            <person name="Chen L."/>
            <person name="Zhuang W."/>
            <person name="Wang G."/>
        </authorList>
    </citation>
    <scope>NUCLEOTIDE SEQUENCE [LARGE SCALE GENOMIC DNA]</scope>
    <source>
        <strain evidence="2">208</strain>
    </source>
</reference>